<keyword evidence="1" id="KW-1133">Transmembrane helix</keyword>
<proteinExistence type="predicted"/>
<keyword evidence="1" id="KW-0472">Membrane</keyword>
<dbReference type="AlphaFoldDB" id="A0A6V7XJY2"/>
<reference evidence="3 4" key="1">
    <citation type="submission" date="2020-08" db="EMBL/GenBank/DDBJ databases">
        <authorList>
            <person name="Koutsovoulos G."/>
            <person name="Danchin GJ E."/>
        </authorList>
    </citation>
    <scope>NUCLEOTIDE SEQUENCE [LARGE SCALE GENOMIC DNA]</scope>
</reference>
<dbReference type="EMBL" id="CAJEWN010001720">
    <property type="protein sequence ID" value="CAD2199605.1"/>
    <property type="molecule type" value="Genomic_DNA"/>
</dbReference>
<evidence type="ECO:0000313" key="4">
    <source>
        <dbReference type="Proteomes" id="UP000580250"/>
    </source>
</evidence>
<evidence type="ECO:0000259" key="2">
    <source>
        <dbReference type="PROSITE" id="PS50279"/>
    </source>
</evidence>
<keyword evidence="1" id="KW-0812">Transmembrane</keyword>
<dbReference type="OrthoDB" id="196393at2759"/>
<dbReference type="Gene3D" id="4.10.410.10">
    <property type="entry name" value="Pancreatic trypsin inhibitor Kunitz domain"/>
    <property type="match status" value="1"/>
</dbReference>
<dbReference type="PANTHER" id="PTHR47248:SF7">
    <property type="entry name" value="BPTI_KUNITZ INHIBITOR DOMAIN-CONTAINING PROTEIN"/>
    <property type="match status" value="1"/>
</dbReference>
<dbReference type="PROSITE" id="PS50279">
    <property type="entry name" value="BPTI_KUNITZ_2"/>
    <property type="match status" value="1"/>
</dbReference>
<dbReference type="InterPro" id="IPR002223">
    <property type="entry name" value="Kunitz_BPTI"/>
</dbReference>
<feature type="transmembrane region" description="Helical" evidence="1">
    <location>
        <begin position="14"/>
        <end position="34"/>
    </location>
</feature>
<dbReference type="Proteomes" id="UP000580250">
    <property type="component" value="Unassembled WGS sequence"/>
</dbReference>
<dbReference type="PROSITE" id="PS00280">
    <property type="entry name" value="BPTI_KUNITZ_1"/>
    <property type="match status" value="1"/>
</dbReference>
<dbReference type="PRINTS" id="PR00759">
    <property type="entry name" value="BASICPTASE"/>
</dbReference>
<gene>
    <name evidence="3" type="ORF">MENT_LOCUS53014</name>
</gene>
<accession>A0A6V7XJY2</accession>
<dbReference type="GO" id="GO:0004867">
    <property type="term" value="F:serine-type endopeptidase inhibitor activity"/>
    <property type="evidence" value="ECO:0007669"/>
    <property type="project" value="InterPro"/>
</dbReference>
<protein>
    <recommendedName>
        <fullName evidence="2">BPTI/Kunitz inhibitor domain-containing protein</fullName>
    </recommendedName>
</protein>
<name>A0A6V7XJY2_MELEN</name>
<dbReference type="PANTHER" id="PTHR47248">
    <property type="entry name" value="PROTEIN CBG06772"/>
    <property type="match status" value="1"/>
</dbReference>
<dbReference type="SUPFAM" id="SSF57362">
    <property type="entry name" value="BPTI-like"/>
    <property type="match status" value="1"/>
</dbReference>
<evidence type="ECO:0000256" key="1">
    <source>
        <dbReference type="SAM" id="Phobius"/>
    </source>
</evidence>
<dbReference type="InterPro" id="IPR036880">
    <property type="entry name" value="Kunitz_BPTI_sf"/>
</dbReference>
<sequence>MNLINKFIFSFQNFLIKIILIFLLLINVISTITLEEAKIKSPIPFIESFCGLKKSYFYLLLFDGNLCDAPFDKGNKCRDYELEKENKNGTKWYYDDDLAMCLNFGYKGCGGNKNRFNSREECLNKCYSMDAFSIFLLCSLGKEEDLTNCKMKHPMETGYQESLNQCPAGYTCTPGFAMDFLLQR</sequence>
<dbReference type="InterPro" id="IPR052861">
    <property type="entry name" value="BPTI/Kunitz_domain"/>
</dbReference>
<dbReference type="InterPro" id="IPR020901">
    <property type="entry name" value="Prtase_inh_Kunz-CS"/>
</dbReference>
<evidence type="ECO:0000313" key="3">
    <source>
        <dbReference type="EMBL" id="CAD2199605.1"/>
    </source>
</evidence>
<dbReference type="Pfam" id="PF00014">
    <property type="entry name" value="Kunitz_BPTI"/>
    <property type="match status" value="1"/>
</dbReference>
<dbReference type="SMART" id="SM00131">
    <property type="entry name" value="KU"/>
    <property type="match status" value="1"/>
</dbReference>
<feature type="domain" description="BPTI/Kunitz inhibitor" evidence="2">
    <location>
        <begin position="67"/>
        <end position="126"/>
    </location>
</feature>
<organism evidence="3 4">
    <name type="scientific">Meloidogyne enterolobii</name>
    <name type="common">Root-knot nematode worm</name>
    <name type="synonym">Meloidogyne mayaguensis</name>
    <dbReference type="NCBI Taxonomy" id="390850"/>
    <lineage>
        <taxon>Eukaryota</taxon>
        <taxon>Metazoa</taxon>
        <taxon>Ecdysozoa</taxon>
        <taxon>Nematoda</taxon>
        <taxon>Chromadorea</taxon>
        <taxon>Rhabditida</taxon>
        <taxon>Tylenchina</taxon>
        <taxon>Tylenchomorpha</taxon>
        <taxon>Tylenchoidea</taxon>
        <taxon>Meloidogynidae</taxon>
        <taxon>Meloidogyninae</taxon>
        <taxon>Meloidogyne</taxon>
    </lineage>
</organism>
<comment type="caution">
    <text evidence="3">The sequence shown here is derived from an EMBL/GenBank/DDBJ whole genome shotgun (WGS) entry which is preliminary data.</text>
</comment>